<comment type="caution">
    <text evidence="3">The sequence shown here is derived from an EMBL/GenBank/DDBJ whole genome shotgun (WGS) entry which is preliminary data.</text>
</comment>
<feature type="region of interest" description="Disordered" evidence="2">
    <location>
        <begin position="1"/>
        <end position="34"/>
    </location>
</feature>
<protein>
    <recommendedName>
        <fullName evidence="5">Iron-containing redox enzyme</fullName>
    </recommendedName>
</protein>
<sequence length="422" mass="45741">MSSTTSDPSVSQAPSAPRSGIERRRALADRAAPDPAAHVELPRLLLSDPGRTARAAHAGHGLAERTLADVVAPFSSQVAGLLFGPPLDEVLADQPSLEEAIIARARRLAARAYPADVVSDRATDAYVDHAARHELHRALLACYQTHVRLPHHGTATNQLHPLTCRLMAVLEGAWERDLLARARRTASRLGTALDETLPEDPAAFVEWYKRAAFTHPLYEHPLYAFLAGEADREQLERFLRLEAAGEAAFDDLVALGQVGTRGEVKIEMGRNYWDELGNGKSHAVHTHLFHRLTEGLGITAPEAHELPWPVLAGANVMLWSCIPRRNAFRAQGALGAVELLAPQRCTRLVTGALRVGIPKKTMSYYAAHAIIDVGHAEGWLDHVVGPQVAAVPASRIGIAEGLIARADASLDYFDYAMGALRA</sequence>
<dbReference type="Pfam" id="PF14518">
    <property type="entry name" value="Haem_oxygenas_2"/>
    <property type="match status" value="1"/>
</dbReference>
<dbReference type="AlphaFoldDB" id="A0AA37Q3Q8"/>
<feature type="compositionally biased region" description="Polar residues" evidence="2">
    <location>
        <begin position="1"/>
        <end position="14"/>
    </location>
</feature>
<proteinExistence type="predicted"/>
<dbReference type="InterPro" id="IPR016084">
    <property type="entry name" value="Haem_Oase-like_multi-hlx"/>
</dbReference>
<evidence type="ECO:0008006" key="5">
    <source>
        <dbReference type="Google" id="ProtNLM"/>
    </source>
</evidence>
<dbReference type="EMBL" id="BRXS01000003">
    <property type="protein sequence ID" value="GLC25824.1"/>
    <property type="molecule type" value="Genomic_DNA"/>
</dbReference>
<evidence type="ECO:0000256" key="2">
    <source>
        <dbReference type="SAM" id="MobiDB-lite"/>
    </source>
</evidence>
<dbReference type="Gene3D" id="1.20.910.10">
    <property type="entry name" value="Heme oxygenase-like"/>
    <property type="match status" value="1"/>
</dbReference>
<feature type="compositionally biased region" description="Basic and acidic residues" evidence="2">
    <location>
        <begin position="20"/>
        <end position="32"/>
    </location>
</feature>
<evidence type="ECO:0000313" key="4">
    <source>
        <dbReference type="Proteomes" id="UP001161325"/>
    </source>
</evidence>
<dbReference type="PANTHER" id="PTHR40279:SF3">
    <property type="entry name" value="4-AMINOBENZOATE SYNTHASE"/>
    <property type="match status" value="1"/>
</dbReference>
<name>A0AA37Q3Q8_9BACT</name>
<dbReference type="SMART" id="SM01236">
    <property type="entry name" value="Haem_oxygenase_2"/>
    <property type="match status" value="1"/>
</dbReference>
<evidence type="ECO:0000313" key="3">
    <source>
        <dbReference type="EMBL" id="GLC25824.1"/>
    </source>
</evidence>
<accession>A0AA37Q3Q8</accession>
<evidence type="ECO:0000256" key="1">
    <source>
        <dbReference type="ARBA" id="ARBA00023002"/>
    </source>
</evidence>
<gene>
    <name evidence="3" type="ORF">rosag_23370</name>
</gene>
<dbReference type="RefSeq" id="WP_284350284.1">
    <property type="nucleotide sequence ID" value="NZ_BRXS01000003.1"/>
</dbReference>
<dbReference type="PANTHER" id="PTHR40279">
    <property type="entry name" value="PQQC-LIKE PROTEIN"/>
    <property type="match status" value="1"/>
</dbReference>
<dbReference type="InterPro" id="IPR039068">
    <property type="entry name" value="PqqC-like"/>
</dbReference>
<reference evidence="3" key="1">
    <citation type="submission" date="2022-08" db="EMBL/GenBank/DDBJ databases">
        <title>Draft genome sequencing of Roseisolibacter agri AW1220.</title>
        <authorList>
            <person name="Tobiishi Y."/>
            <person name="Tonouchi A."/>
        </authorList>
    </citation>
    <scope>NUCLEOTIDE SEQUENCE</scope>
    <source>
        <strain evidence="3">AW1220</strain>
    </source>
</reference>
<dbReference type="GO" id="GO:0016491">
    <property type="term" value="F:oxidoreductase activity"/>
    <property type="evidence" value="ECO:0007669"/>
    <property type="project" value="UniProtKB-KW"/>
</dbReference>
<keyword evidence="1" id="KW-0560">Oxidoreductase</keyword>
<organism evidence="3 4">
    <name type="scientific">Roseisolibacter agri</name>
    <dbReference type="NCBI Taxonomy" id="2014610"/>
    <lineage>
        <taxon>Bacteria</taxon>
        <taxon>Pseudomonadati</taxon>
        <taxon>Gemmatimonadota</taxon>
        <taxon>Gemmatimonadia</taxon>
        <taxon>Gemmatimonadales</taxon>
        <taxon>Gemmatimonadaceae</taxon>
        <taxon>Roseisolibacter</taxon>
    </lineage>
</organism>
<keyword evidence="4" id="KW-1185">Reference proteome</keyword>
<dbReference type="Proteomes" id="UP001161325">
    <property type="component" value="Unassembled WGS sequence"/>
</dbReference>
<dbReference type="SUPFAM" id="SSF48613">
    <property type="entry name" value="Heme oxygenase-like"/>
    <property type="match status" value="1"/>
</dbReference>